<accession>A0A3N4NUH2</accession>
<feature type="region of interest" description="Disordered" evidence="1">
    <location>
        <begin position="211"/>
        <end position="236"/>
    </location>
</feature>
<comment type="caution">
    <text evidence="3">The sequence shown here is derived from an EMBL/GenBank/DDBJ whole genome shotgun (WGS) entry which is preliminary data.</text>
</comment>
<dbReference type="OrthoDB" id="942536at2"/>
<name>A0A3N4NUH2_9FLAO</name>
<protein>
    <submittedName>
        <fullName evidence="3">DUF2807 domain-containing protein</fullName>
    </submittedName>
</protein>
<proteinExistence type="predicted"/>
<evidence type="ECO:0000313" key="4">
    <source>
        <dbReference type="Proteomes" id="UP000270856"/>
    </source>
</evidence>
<dbReference type="Gene3D" id="2.160.20.120">
    <property type="match status" value="1"/>
</dbReference>
<evidence type="ECO:0000313" key="3">
    <source>
        <dbReference type="EMBL" id="RPE00012.1"/>
    </source>
</evidence>
<sequence>MKNLFNVSVVILLLISTSCMFDGVKGNRNVITQSRTVSSDFDEISVSHGIEVRLTISDVPSLSLEADENLHDLIITEVEDGVLRIYSEKNIWSAKSRKIYLSTSNIVKIKASSGSNVISENTISTDELEVNTSSGADVNLTVDVSNLTCNTSSGSVAKLKGATGSFNASSSSGSDIKADELTAKTCIANVSSGANISVFVTEKLDANASSGGDIKYFGDPEHVEKNSSSGGKIRNK</sequence>
<dbReference type="RefSeq" id="WP_123896246.1">
    <property type="nucleotide sequence ID" value="NZ_RPFJ01000002.1"/>
</dbReference>
<dbReference type="AlphaFoldDB" id="A0A3N4NUH2"/>
<dbReference type="Proteomes" id="UP000270856">
    <property type="component" value="Unassembled WGS sequence"/>
</dbReference>
<dbReference type="PROSITE" id="PS51257">
    <property type="entry name" value="PROKAR_LIPOPROTEIN"/>
    <property type="match status" value="1"/>
</dbReference>
<dbReference type="InterPro" id="IPR021255">
    <property type="entry name" value="DUF2807"/>
</dbReference>
<evidence type="ECO:0000259" key="2">
    <source>
        <dbReference type="Pfam" id="PF10988"/>
    </source>
</evidence>
<organism evidence="3 4">
    <name type="scientific">Aureibaculum marinum</name>
    <dbReference type="NCBI Taxonomy" id="2487930"/>
    <lineage>
        <taxon>Bacteria</taxon>
        <taxon>Pseudomonadati</taxon>
        <taxon>Bacteroidota</taxon>
        <taxon>Flavobacteriia</taxon>
        <taxon>Flavobacteriales</taxon>
        <taxon>Flavobacteriaceae</taxon>
        <taxon>Aureibaculum</taxon>
    </lineage>
</organism>
<dbReference type="Pfam" id="PF10988">
    <property type="entry name" value="DUF2807"/>
    <property type="match status" value="1"/>
</dbReference>
<feature type="compositionally biased region" description="Basic and acidic residues" evidence="1">
    <location>
        <begin position="216"/>
        <end position="225"/>
    </location>
</feature>
<feature type="domain" description="Putative auto-transporter adhesin head GIN" evidence="2">
    <location>
        <begin position="40"/>
        <end position="220"/>
    </location>
</feature>
<gene>
    <name evidence="3" type="ORF">EGM88_01755</name>
</gene>
<reference evidence="3 4" key="1">
    <citation type="submission" date="2018-11" db="EMBL/GenBank/DDBJ databases">
        <title>Aureibaculum marinum gen. nov., sp. nov., a member of the family Flavobacteriaceae isolated from the Bohai Sea.</title>
        <authorList>
            <person name="Ji X."/>
        </authorList>
    </citation>
    <scope>NUCLEOTIDE SEQUENCE [LARGE SCALE GENOMIC DNA]</scope>
    <source>
        <strain evidence="3 4">BH-SD17</strain>
    </source>
</reference>
<evidence type="ECO:0000256" key="1">
    <source>
        <dbReference type="SAM" id="MobiDB-lite"/>
    </source>
</evidence>
<dbReference type="EMBL" id="RPFJ01000002">
    <property type="protein sequence ID" value="RPE00012.1"/>
    <property type="molecule type" value="Genomic_DNA"/>
</dbReference>
<keyword evidence="4" id="KW-1185">Reference proteome</keyword>